<dbReference type="Gene3D" id="1.20.1050.10">
    <property type="match status" value="1"/>
</dbReference>
<gene>
    <name evidence="3" type="ORF">EGYM00163_LOCUS19564</name>
</gene>
<feature type="compositionally biased region" description="Basic residues" evidence="1">
    <location>
        <begin position="465"/>
        <end position="474"/>
    </location>
</feature>
<dbReference type="GO" id="GO:0006749">
    <property type="term" value="P:glutathione metabolic process"/>
    <property type="evidence" value="ECO:0007669"/>
    <property type="project" value="TreeGrafter"/>
</dbReference>
<evidence type="ECO:0000259" key="2">
    <source>
        <dbReference type="PROSITE" id="PS50404"/>
    </source>
</evidence>
<evidence type="ECO:0000256" key="1">
    <source>
        <dbReference type="SAM" id="MobiDB-lite"/>
    </source>
</evidence>
<dbReference type="GO" id="GO:0004364">
    <property type="term" value="F:glutathione transferase activity"/>
    <property type="evidence" value="ECO:0007669"/>
    <property type="project" value="TreeGrafter"/>
</dbReference>
<dbReference type="InterPro" id="IPR036249">
    <property type="entry name" value="Thioredoxin-like_sf"/>
</dbReference>
<dbReference type="EMBL" id="HBJA01055152">
    <property type="protein sequence ID" value="CAE0808433.1"/>
    <property type="molecule type" value="Transcribed_RNA"/>
</dbReference>
<feature type="region of interest" description="Disordered" evidence="1">
    <location>
        <begin position="429"/>
        <end position="474"/>
    </location>
</feature>
<dbReference type="PROSITE" id="PS50404">
    <property type="entry name" value="GST_NTER"/>
    <property type="match status" value="1"/>
</dbReference>
<feature type="domain" description="GST N-terminal" evidence="2">
    <location>
        <begin position="78"/>
        <end position="155"/>
    </location>
</feature>
<dbReference type="InterPro" id="IPR004045">
    <property type="entry name" value="Glutathione_S-Trfase_N"/>
</dbReference>
<dbReference type="SUPFAM" id="SSF52833">
    <property type="entry name" value="Thioredoxin-like"/>
    <property type="match status" value="1"/>
</dbReference>
<feature type="compositionally biased region" description="Low complexity" evidence="1">
    <location>
        <begin position="454"/>
        <end position="463"/>
    </location>
</feature>
<dbReference type="CDD" id="cd00570">
    <property type="entry name" value="GST_N_family"/>
    <property type="match status" value="1"/>
</dbReference>
<evidence type="ECO:0000313" key="3">
    <source>
        <dbReference type="EMBL" id="CAE0808433.1"/>
    </source>
</evidence>
<dbReference type="SUPFAM" id="SSF47616">
    <property type="entry name" value="GST C-terminal domain-like"/>
    <property type="match status" value="1"/>
</dbReference>
<organism evidence="3">
    <name type="scientific">Eutreptiella gymnastica</name>
    <dbReference type="NCBI Taxonomy" id="73025"/>
    <lineage>
        <taxon>Eukaryota</taxon>
        <taxon>Discoba</taxon>
        <taxon>Euglenozoa</taxon>
        <taxon>Euglenida</taxon>
        <taxon>Spirocuta</taxon>
        <taxon>Euglenophyceae</taxon>
        <taxon>Eutreptiales</taxon>
        <taxon>Eutreptiaceae</taxon>
        <taxon>Eutreptiella</taxon>
    </lineage>
</organism>
<dbReference type="PANTHER" id="PTHR43969">
    <property type="entry name" value="GLUTATHIONE S TRANSFERASE D10, ISOFORM A-RELATED"/>
    <property type="match status" value="1"/>
</dbReference>
<dbReference type="Gene3D" id="3.40.30.10">
    <property type="entry name" value="Glutaredoxin"/>
    <property type="match status" value="1"/>
</dbReference>
<dbReference type="InterPro" id="IPR036282">
    <property type="entry name" value="Glutathione-S-Trfase_C_sf"/>
</dbReference>
<accession>A0A7S4CW98</accession>
<dbReference type="PANTHER" id="PTHR43969:SF9">
    <property type="entry name" value="GLUTATHIONE S TRANSFERASE D10, ISOFORM A-RELATED"/>
    <property type="match status" value="1"/>
</dbReference>
<proteinExistence type="predicted"/>
<reference evidence="3" key="1">
    <citation type="submission" date="2021-01" db="EMBL/GenBank/DDBJ databases">
        <authorList>
            <person name="Corre E."/>
            <person name="Pelletier E."/>
            <person name="Niang G."/>
            <person name="Scheremetjew M."/>
            <person name="Finn R."/>
            <person name="Kale V."/>
            <person name="Holt S."/>
            <person name="Cochrane G."/>
            <person name="Meng A."/>
            <person name="Brown T."/>
            <person name="Cohen L."/>
        </authorList>
    </citation>
    <scope>NUCLEOTIDE SEQUENCE</scope>
    <source>
        <strain evidence="3">CCMP1594</strain>
    </source>
</reference>
<feature type="compositionally biased region" description="Basic and acidic residues" evidence="1">
    <location>
        <begin position="429"/>
        <end position="453"/>
    </location>
</feature>
<dbReference type="AlphaFoldDB" id="A0A7S4CW98"/>
<feature type="compositionally biased region" description="Basic and acidic residues" evidence="1">
    <location>
        <begin position="364"/>
        <end position="382"/>
    </location>
</feature>
<sequence>MGVDAEYIQVEAQPYEYQTSEVVENAASFQYQATEPRQESTHDVYVYEDQMQLGVDPMAQQMAVPENEMLDPQNSAPPLGELFVDRTAPESLAPWLLLLDANAMFVIHLVDSNTSYRTMANPHGKIPTWIDADGSCLWESNAVMRYLCLKHKLDPQFYATNDLNLRTRTDMALDWCTTVLFPHIRQVLDPTGYERHDATDLATAKLYLDMDFKILTDYFLRETPFVGGEYPNIADYAIGMQCLMLFATDYPLADKVRSYLYNIAENSENWNEVTGTLRDHCTAMQQEHRAYEIEADRRKKQQASFQRQLEDERFAQQVQEQQVVEEEAWKQRMEDEKQQREAEYQRRCHEMDEAMERGWNQRAQQEEQQRSAEEGSWKSRMTGKVEDLKAEIGKLREEETAAMAAFMAKKAEQEKELEELETVINQWKADKQAREEAEAARAEAEAKAAEEAAAKAASKPAAKPGVRKAAKKSK</sequence>
<feature type="region of interest" description="Disordered" evidence="1">
    <location>
        <begin position="359"/>
        <end position="382"/>
    </location>
</feature>
<protein>
    <recommendedName>
        <fullName evidence="2">GST N-terminal domain-containing protein</fullName>
    </recommendedName>
</protein>
<name>A0A7S4CW98_9EUGL</name>